<dbReference type="Proteomes" id="UP000265719">
    <property type="component" value="Chromosome"/>
</dbReference>
<proteinExistence type="predicted"/>
<name>A0A399G264_9ACTN</name>
<dbReference type="KEGG" id="thao:NI17_000605"/>
<evidence type="ECO:0000313" key="2">
    <source>
        <dbReference type="Proteomes" id="UP000265719"/>
    </source>
</evidence>
<dbReference type="AlphaFoldDB" id="A0A399G264"/>
<protein>
    <submittedName>
        <fullName evidence="1">Uncharacterized protein</fullName>
    </submittedName>
</protein>
<dbReference type="EMBL" id="CP063196">
    <property type="protein sequence ID" value="UOE19804.1"/>
    <property type="molecule type" value="Genomic_DNA"/>
</dbReference>
<evidence type="ECO:0000313" key="1">
    <source>
        <dbReference type="EMBL" id="UOE19804.1"/>
    </source>
</evidence>
<dbReference type="RefSeq" id="WP_068687716.1">
    <property type="nucleotide sequence ID" value="NZ_CP063196.1"/>
</dbReference>
<gene>
    <name evidence="1" type="ORF">NI17_000605</name>
</gene>
<reference evidence="1" key="1">
    <citation type="submission" date="2020-10" db="EMBL/GenBank/DDBJ databases">
        <title>De novo genome project of the cellulose decomposer Thermobifida halotolerans type strain.</title>
        <authorList>
            <person name="Nagy I."/>
            <person name="Horvath B."/>
            <person name="Kukolya J."/>
            <person name="Nagy I."/>
            <person name="Orsini M."/>
        </authorList>
    </citation>
    <scope>NUCLEOTIDE SEQUENCE</scope>
    <source>
        <strain evidence="1">DSM 44931</strain>
    </source>
</reference>
<organism evidence="1 2">
    <name type="scientific">Thermobifida halotolerans</name>
    <dbReference type="NCBI Taxonomy" id="483545"/>
    <lineage>
        <taxon>Bacteria</taxon>
        <taxon>Bacillati</taxon>
        <taxon>Actinomycetota</taxon>
        <taxon>Actinomycetes</taxon>
        <taxon>Streptosporangiales</taxon>
        <taxon>Nocardiopsidaceae</taxon>
        <taxon>Thermobifida</taxon>
    </lineage>
</organism>
<sequence length="59" mass="5975">MERVEAAVVPWGADRAAHTIEVAAPESLDGVEGLRLLPVPGAVVVTGTGEDPGALTGLR</sequence>
<keyword evidence="2" id="KW-1185">Reference proteome</keyword>
<accession>A0A399G264</accession>